<dbReference type="PANTHER" id="PTHR43013">
    <property type="entry name" value="GLUTAMYL-TRNA REDUCTASE"/>
    <property type="match status" value="1"/>
</dbReference>
<comment type="miscellaneous">
    <text evidence="8">During catalysis, the active site Cys acts as a nucleophile attacking the alpha-carbonyl group of tRNA-bound glutamate with the formation of a thioester intermediate between enzyme and glutamate, and the concomitant release of tRNA(Glu). The thioester intermediate is finally reduced by direct hydride transfer from NADPH, to form the product GSA.</text>
</comment>
<dbReference type="Gene3D" id="3.40.50.720">
    <property type="entry name" value="NAD(P)-binding Rossmann-like Domain"/>
    <property type="match status" value="1"/>
</dbReference>
<dbReference type="SUPFAM" id="SSF51735">
    <property type="entry name" value="NAD(P)-binding Rossmann-fold domains"/>
    <property type="match status" value="1"/>
</dbReference>
<comment type="pathway">
    <text evidence="1 8 9">Porphyrin-containing compound metabolism; protoporphyrin-IX biosynthesis; 5-aminolevulinate from L-glutamyl-tRNA(Glu): step 1/2.</text>
</comment>
<dbReference type="NCBIfam" id="TIGR01035">
    <property type="entry name" value="hemA"/>
    <property type="match status" value="1"/>
</dbReference>
<feature type="domain" description="Quinate/shikimate 5-dehydrogenase/glutamyl-tRNA reductase" evidence="11">
    <location>
        <begin position="171"/>
        <end position="306"/>
    </location>
</feature>
<evidence type="ECO:0000259" key="11">
    <source>
        <dbReference type="Pfam" id="PF01488"/>
    </source>
</evidence>
<evidence type="ECO:0000313" key="13">
    <source>
        <dbReference type="EMBL" id="WAH44236.1"/>
    </source>
</evidence>
<dbReference type="EMBL" id="CP104067">
    <property type="protein sequence ID" value="WAH44236.1"/>
    <property type="molecule type" value="Genomic_DNA"/>
</dbReference>
<feature type="binding site" evidence="8">
    <location>
        <begin position="189"/>
        <end position="194"/>
    </location>
    <ligand>
        <name>NADP(+)</name>
        <dbReference type="ChEBI" id="CHEBI:58349"/>
    </ligand>
</feature>
<feature type="domain" description="Glutamyl-tRNA reductase N-terminal" evidence="12">
    <location>
        <begin position="6"/>
        <end position="156"/>
    </location>
</feature>
<evidence type="ECO:0000313" key="14">
    <source>
        <dbReference type="Proteomes" id="UP001164761"/>
    </source>
</evidence>
<feature type="binding site" evidence="8">
    <location>
        <begin position="114"/>
        <end position="116"/>
    </location>
    <ligand>
        <name>substrate</name>
    </ligand>
</feature>
<accession>A0ABY6ZN16</accession>
<dbReference type="PANTHER" id="PTHR43013:SF1">
    <property type="entry name" value="GLUTAMYL-TRNA REDUCTASE"/>
    <property type="match status" value="1"/>
</dbReference>
<evidence type="ECO:0000259" key="10">
    <source>
        <dbReference type="Pfam" id="PF00745"/>
    </source>
</evidence>
<keyword evidence="14" id="KW-1185">Reference proteome</keyword>
<dbReference type="PIRSF" id="PIRSF000445">
    <property type="entry name" value="4pyrrol_synth_GluRdtase"/>
    <property type="match status" value="1"/>
</dbReference>
<dbReference type="InterPro" id="IPR015895">
    <property type="entry name" value="4pyrrol_synth_GluRdtase_N"/>
</dbReference>
<evidence type="ECO:0000256" key="5">
    <source>
        <dbReference type="ARBA" id="ARBA00023002"/>
    </source>
</evidence>
<comment type="catalytic activity">
    <reaction evidence="7 8 9">
        <text>(S)-4-amino-5-oxopentanoate + tRNA(Glu) + NADP(+) = L-glutamyl-tRNA(Glu) + NADPH + H(+)</text>
        <dbReference type="Rhea" id="RHEA:12344"/>
        <dbReference type="Rhea" id="RHEA-COMP:9663"/>
        <dbReference type="Rhea" id="RHEA-COMP:9680"/>
        <dbReference type="ChEBI" id="CHEBI:15378"/>
        <dbReference type="ChEBI" id="CHEBI:57501"/>
        <dbReference type="ChEBI" id="CHEBI:57783"/>
        <dbReference type="ChEBI" id="CHEBI:58349"/>
        <dbReference type="ChEBI" id="CHEBI:78442"/>
        <dbReference type="ChEBI" id="CHEBI:78520"/>
        <dbReference type="EC" id="1.2.1.70"/>
    </reaction>
</comment>
<comment type="domain">
    <text evidence="8">Possesses an unusual extended V-shaped dimeric structure with each monomer consisting of three distinct domains arranged along a curved 'spinal' alpha-helix. The N-terminal catalytic domain specifically recognizes the glutamate moiety of the substrate. The second domain is the NADPH-binding domain, and the third C-terminal domain is responsible for dimerization.</text>
</comment>
<dbReference type="Gene3D" id="3.30.460.30">
    <property type="entry name" value="Glutamyl-tRNA reductase, N-terminal domain"/>
    <property type="match status" value="1"/>
</dbReference>
<evidence type="ECO:0000256" key="4">
    <source>
        <dbReference type="ARBA" id="ARBA00022857"/>
    </source>
</evidence>
<dbReference type="InterPro" id="IPR036291">
    <property type="entry name" value="NAD(P)-bd_dom_sf"/>
</dbReference>
<evidence type="ECO:0000256" key="7">
    <source>
        <dbReference type="ARBA" id="ARBA00047464"/>
    </source>
</evidence>
<feature type="binding site" evidence="8">
    <location>
        <position position="109"/>
    </location>
    <ligand>
        <name>substrate</name>
    </ligand>
</feature>
<dbReference type="InterPro" id="IPR000343">
    <property type="entry name" value="4pyrrol_synth_GluRdtase"/>
</dbReference>
<evidence type="ECO:0000256" key="8">
    <source>
        <dbReference type="HAMAP-Rule" id="MF_00087"/>
    </source>
</evidence>
<dbReference type="Pfam" id="PF00745">
    <property type="entry name" value="GlutR_dimer"/>
    <property type="match status" value="1"/>
</dbReference>
<feature type="binding site" evidence="8">
    <location>
        <position position="120"/>
    </location>
    <ligand>
        <name>substrate</name>
    </ligand>
</feature>
<dbReference type="HAMAP" id="MF_00087">
    <property type="entry name" value="Glu_tRNA_reductase"/>
    <property type="match status" value="1"/>
</dbReference>
<keyword evidence="5 8" id="KW-0560">Oxidoreductase</keyword>
<dbReference type="InterPro" id="IPR018214">
    <property type="entry name" value="GluRdtase_CS"/>
</dbReference>
<dbReference type="InterPro" id="IPR036343">
    <property type="entry name" value="GluRdtase_N_sf"/>
</dbReference>
<evidence type="ECO:0000259" key="12">
    <source>
        <dbReference type="Pfam" id="PF05201"/>
    </source>
</evidence>
<feature type="site" description="Important for activity" evidence="8">
    <location>
        <position position="99"/>
    </location>
</feature>
<protein>
    <recommendedName>
        <fullName evidence="3 8">Glutamyl-tRNA reductase</fullName>
        <shortName evidence="8">GluTR</shortName>
        <ecNumber evidence="3 8">1.2.1.70</ecNumber>
    </recommendedName>
</protein>
<dbReference type="InterPro" id="IPR006151">
    <property type="entry name" value="Shikm_DH/Glu-tRNA_Rdtase"/>
</dbReference>
<dbReference type="InterPro" id="IPR015896">
    <property type="entry name" value="4pyrrol_synth_GluRdtase_dimer"/>
</dbReference>
<organism evidence="13 14">
    <name type="scientific">Alicyclobacillus fastidiosus</name>
    <dbReference type="NCBI Taxonomy" id="392011"/>
    <lineage>
        <taxon>Bacteria</taxon>
        <taxon>Bacillati</taxon>
        <taxon>Bacillota</taxon>
        <taxon>Bacilli</taxon>
        <taxon>Bacillales</taxon>
        <taxon>Alicyclobacillaceae</taxon>
        <taxon>Alicyclobacillus</taxon>
    </lineage>
</organism>
<feature type="binding site" evidence="8">
    <location>
        <begin position="49"/>
        <end position="52"/>
    </location>
    <ligand>
        <name>substrate</name>
    </ligand>
</feature>
<dbReference type="SUPFAM" id="SSF69075">
    <property type="entry name" value="Glutamyl tRNA-reductase dimerization domain"/>
    <property type="match status" value="1"/>
</dbReference>
<evidence type="ECO:0000256" key="2">
    <source>
        <dbReference type="ARBA" id="ARBA00005916"/>
    </source>
</evidence>
<feature type="active site" description="Nucleophile" evidence="8">
    <location>
        <position position="50"/>
    </location>
</feature>
<evidence type="ECO:0000256" key="6">
    <source>
        <dbReference type="ARBA" id="ARBA00023244"/>
    </source>
</evidence>
<name>A0ABY6ZN16_9BACL</name>
<feature type="domain" description="Tetrapyrrole biosynthesis glutamyl-tRNA reductase dimerisation" evidence="10">
    <location>
        <begin position="321"/>
        <end position="419"/>
    </location>
</feature>
<gene>
    <name evidence="8 13" type="primary">hemA</name>
    <name evidence="13" type="ORF">NZD89_13130</name>
</gene>
<sequence>MHIVVLGMNHKTASVELRERVSLSEDALERLLQELRDSRTVMESVVLSTCNRTELYALVNSIRAGQDYLLTRFAGMAGLDKSLVESSTYFIQGEQAVAHAMRVASGLDSVVVGETQILGQMRTAFQTAFEAGNTGAMFNRLFREVIHVGKRAQAETTIGQSPVSVSYAAVQLASKFFGDMSNRKALVVGAGHMGELALVHLHALGVRHLVVANRTLERAQSLTETVSATVISLADVAGALAQFDVVISATGAPGYTIQALDVELAMKMRKHQSMVLLDIAMPRDIDPAVGALSGAYLYDVDDLDGVIEANLQERKRQAAVVESMIAESVDAFSKWLTEQEVVPLITALREKGLSIQQGVMDSLLRKLPDLTERDRKVLNKHTMSIVNQILRDPIQNVKELAMASGDAEYVSLFAQLFGIDESSLQSPGASVTGATAHFASEGTFVELFQRMRGEAKRLSEDKRVIHPVLR</sequence>
<evidence type="ECO:0000256" key="9">
    <source>
        <dbReference type="RuleBase" id="RU000584"/>
    </source>
</evidence>
<dbReference type="Pfam" id="PF01488">
    <property type="entry name" value="Shikimate_DH"/>
    <property type="match status" value="1"/>
</dbReference>
<dbReference type="Pfam" id="PF05201">
    <property type="entry name" value="GlutR_N"/>
    <property type="match status" value="1"/>
</dbReference>
<reference evidence="13" key="1">
    <citation type="submission" date="2022-08" db="EMBL/GenBank/DDBJ databases">
        <title>Alicyclobacillus fastidiosus DSM 17978, complete genome.</title>
        <authorList>
            <person name="Wang Q."/>
            <person name="Cai R."/>
            <person name="Wang Z."/>
        </authorList>
    </citation>
    <scope>NUCLEOTIDE SEQUENCE</scope>
    <source>
        <strain evidence="13">DSM 17978</strain>
    </source>
</reference>
<evidence type="ECO:0000256" key="3">
    <source>
        <dbReference type="ARBA" id="ARBA00012970"/>
    </source>
</evidence>
<dbReference type="RefSeq" id="WP_268008132.1">
    <property type="nucleotide sequence ID" value="NZ_BSUT01000001.1"/>
</dbReference>
<evidence type="ECO:0000256" key="1">
    <source>
        <dbReference type="ARBA" id="ARBA00005059"/>
    </source>
</evidence>
<proteinExistence type="inferred from homology"/>
<keyword evidence="4 8" id="KW-0521">NADP</keyword>
<dbReference type="SUPFAM" id="SSF69742">
    <property type="entry name" value="Glutamyl tRNA-reductase catalytic, N-terminal domain"/>
    <property type="match status" value="1"/>
</dbReference>
<dbReference type="Proteomes" id="UP001164761">
    <property type="component" value="Chromosome"/>
</dbReference>
<dbReference type="GO" id="GO:0008883">
    <property type="term" value="F:glutamyl-tRNA reductase activity"/>
    <property type="evidence" value="ECO:0007669"/>
    <property type="project" value="UniProtKB-EC"/>
</dbReference>
<comment type="function">
    <text evidence="8">Catalyzes the NADPH-dependent reduction of glutamyl-tRNA(Glu) to glutamate 1-semialdehyde (GSA).</text>
</comment>
<dbReference type="EC" id="1.2.1.70" evidence="3 8"/>
<dbReference type="CDD" id="cd05213">
    <property type="entry name" value="NAD_bind_Glutamyl_tRNA_reduct"/>
    <property type="match status" value="1"/>
</dbReference>
<keyword evidence="6 8" id="KW-0627">Porphyrin biosynthesis</keyword>
<comment type="subunit">
    <text evidence="8">Homodimer.</text>
</comment>
<dbReference type="PROSITE" id="PS00747">
    <property type="entry name" value="GLUTR"/>
    <property type="match status" value="1"/>
</dbReference>
<comment type="similarity">
    <text evidence="2 8 9">Belongs to the glutamyl-tRNA reductase family.</text>
</comment>
<dbReference type="InterPro" id="IPR036453">
    <property type="entry name" value="GluRdtase_dimer_dom_sf"/>
</dbReference>